<dbReference type="PANTHER" id="PTHR24300:SF368">
    <property type="entry name" value="CYTOCHROME P450, FAMILY 2, SUBFAMILY AB, POLYPEPTIDE 1"/>
    <property type="match status" value="1"/>
</dbReference>
<accession>A0A8C4J3R1</accession>
<dbReference type="PROSITE" id="PS00086">
    <property type="entry name" value="CYTOCHROME_P450"/>
    <property type="match status" value="1"/>
</dbReference>
<dbReference type="GO" id="GO:0016020">
    <property type="term" value="C:membrane"/>
    <property type="evidence" value="ECO:0007669"/>
    <property type="project" value="UniProtKB-SubCell"/>
</dbReference>
<dbReference type="PRINTS" id="PR00463">
    <property type="entry name" value="EP450I"/>
</dbReference>
<dbReference type="Proteomes" id="UP000694423">
    <property type="component" value="Unplaced"/>
</dbReference>
<evidence type="ECO:0000256" key="2">
    <source>
        <dbReference type="ARBA" id="ARBA00004370"/>
    </source>
</evidence>
<dbReference type="PRINTS" id="PR00385">
    <property type="entry name" value="P450"/>
</dbReference>
<dbReference type="GO" id="GO:0005737">
    <property type="term" value="C:cytoplasm"/>
    <property type="evidence" value="ECO:0007669"/>
    <property type="project" value="TreeGrafter"/>
</dbReference>
<dbReference type="GO" id="GO:0016712">
    <property type="term" value="F:oxidoreductase activity, acting on paired donors, with incorporation or reduction of molecular oxygen, reduced flavin or flavoprotein as one donor, and incorporation of one atom of oxygen"/>
    <property type="evidence" value="ECO:0007669"/>
    <property type="project" value="TreeGrafter"/>
</dbReference>
<comment type="cofactor">
    <cofactor evidence="1 10">
        <name>heme</name>
        <dbReference type="ChEBI" id="CHEBI:30413"/>
    </cofactor>
</comment>
<dbReference type="GO" id="GO:0005506">
    <property type="term" value="F:iron ion binding"/>
    <property type="evidence" value="ECO:0007669"/>
    <property type="project" value="InterPro"/>
</dbReference>
<dbReference type="SUPFAM" id="SSF48264">
    <property type="entry name" value="Cytochrome P450"/>
    <property type="match status" value="1"/>
</dbReference>
<dbReference type="FunFam" id="1.10.630.10:FF:000004">
    <property type="entry name" value="cytochrome P450 2D15 isoform X1"/>
    <property type="match status" value="1"/>
</dbReference>
<evidence type="ECO:0000256" key="8">
    <source>
        <dbReference type="ARBA" id="ARBA00023033"/>
    </source>
</evidence>
<feature type="binding site" description="axial binding residue" evidence="10">
    <location>
        <position position="426"/>
    </location>
    <ligand>
        <name>heme</name>
        <dbReference type="ChEBI" id="CHEBI:30413"/>
    </ligand>
    <ligandPart>
        <name>Fe</name>
        <dbReference type="ChEBI" id="CHEBI:18248"/>
    </ligandPart>
</feature>
<evidence type="ECO:0000313" key="13">
    <source>
        <dbReference type="Proteomes" id="UP000694423"/>
    </source>
</evidence>
<comment type="subcellular location">
    <subcellularLocation>
        <location evidence="2">Membrane</location>
    </subcellularLocation>
</comment>
<dbReference type="InterPro" id="IPR001128">
    <property type="entry name" value="Cyt_P450"/>
</dbReference>
<evidence type="ECO:0000256" key="9">
    <source>
        <dbReference type="ARBA" id="ARBA00023136"/>
    </source>
</evidence>
<sequence length="493" mass="56473">MLGIIEVFIALVASLLILQFLKLQWIRSQLPPGPIPLPIIGNLWLLDFELRRETLLTNIYGNIYTVWLGQSPVVILNGYKAVKDGIVTHSEELSGRPLTPFYTDMMGEKGIFLTSGHTWKQQRRFGMTIIRSLGLGKNNLEHQIQMEALLVIFAGKPFNPHTFIVHAIANVICAVVFGHRFSSEDESFSKLIKAVHFVIYFQATIWGRMYDAFPWLMHHFPGPHQEVFAYNLFMHNLVMNEVQIHERENAGDPQDLIDFYLAQITKDDPTSTFNTDNMVQTVVDLLLGGTETTSTTLLWALLYMVKYPEIQERVQREIEAVLEPSQLISYEDRKKLPYTNAVIHETLRYSNITSVGVPRQCVRNTTLLGFHIKKGTLVLPNLHSVVYDSEHWETPWKFNPDHFLDLDGNFVNKEAFLPFSAGNRVCLGEQMARVELFIIFTSLLRAFTFQIPEGVKEINLEYILGAILQPHPYKLCAIPRYFQSSMGPRANYA</sequence>
<name>A0A8C4J3R1_DRONO</name>
<comment type="similarity">
    <text evidence="3 11">Belongs to the cytochrome P450 family.</text>
</comment>
<evidence type="ECO:0000256" key="5">
    <source>
        <dbReference type="ARBA" id="ARBA00022723"/>
    </source>
</evidence>
<evidence type="ECO:0000256" key="10">
    <source>
        <dbReference type="PIRSR" id="PIRSR602401-1"/>
    </source>
</evidence>
<evidence type="ECO:0000256" key="4">
    <source>
        <dbReference type="ARBA" id="ARBA00022617"/>
    </source>
</evidence>
<evidence type="ECO:0000256" key="11">
    <source>
        <dbReference type="RuleBase" id="RU000461"/>
    </source>
</evidence>
<dbReference type="Pfam" id="PF00067">
    <property type="entry name" value="p450"/>
    <property type="match status" value="1"/>
</dbReference>
<keyword evidence="9" id="KW-0472">Membrane</keyword>
<keyword evidence="13" id="KW-1185">Reference proteome</keyword>
<dbReference type="GO" id="GO:0006805">
    <property type="term" value="P:xenobiotic metabolic process"/>
    <property type="evidence" value="ECO:0007669"/>
    <property type="project" value="TreeGrafter"/>
</dbReference>
<gene>
    <name evidence="12" type="primary">LOC112980145</name>
</gene>
<reference evidence="12" key="1">
    <citation type="submission" date="2025-08" db="UniProtKB">
        <authorList>
            <consortium name="Ensembl"/>
        </authorList>
    </citation>
    <scope>IDENTIFICATION</scope>
</reference>
<dbReference type="InterPro" id="IPR036396">
    <property type="entry name" value="Cyt_P450_sf"/>
</dbReference>
<dbReference type="InterPro" id="IPR017972">
    <property type="entry name" value="Cyt_P450_CS"/>
</dbReference>
<keyword evidence="6 11" id="KW-0560">Oxidoreductase</keyword>
<dbReference type="InterPro" id="IPR002401">
    <property type="entry name" value="Cyt_P450_E_grp-I"/>
</dbReference>
<dbReference type="GO" id="GO:0020037">
    <property type="term" value="F:heme binding"/>
    <property type="evidence" value="ECO:0007669"/>
    <property type="project" value="InterPro"/>
</dbReference>
<reference evidence="12" key="2">
    <citation type="submission" date="2025-09" db="UniProtKB">
        <authorList>
            <consortium name="Ensembl"/>
        </authorList>
    </citation>
    <scope>IDENTIFICATION</scope>
</reference>
<keyword evidence="7 10" id="KW-0408">Iron</keyword>
<evidence type="ECO:0000256" key="6">
    <source>
        <dbReference type="ARBA" id="ARBA00023002"/>
    </source>
</evidence>
<keyword evidence="5 10" id="KW-0479">Metal-binding</keyword>
<evidence type="ECO:0000313" key="12">
    <source>
        <dbReference type="Ensembl" id="ENSDNVP00000002950.1"/>
    </source>
</evidence>
<protein>
    <submittedName>
        <fullName evidence="12">Cytochrome P450 2J2-like</fullName>
    </submittedName>
</protein>
<dbReference type="InterPro" id="IPR050182">
    <property type="entry name" value="Cytochrome_P450_fam2"/>
</dbReference>
<dbReference type="AlphaFoldDB" id="A0A8C4J3R1"/>
<evidence type="ECO:0000256" key="7">
    <source>
        <dbReference type="ARBA" id="ARBA00023004"/>
    </source>
</evidence>
<keyword evidence="8 11" id="KW-0503">Monooxygenase</keyword>
<dbReference type="GO" id="GO:0006082">
    <property type="term" value="P:organic acid metabolic process"/>
    <property type="evidence" value="ECO:0007669"/>
    <property type="project" value="TreeGrafter"/>
</dbReference>
<proteinExistence type="inferred from homology"/>
<evidence type="ECO:0000256" key="3">
    <source>
        <dbReference type="ARBA" id="ARBA00010617"/>
    </source>
</evidence>
<keyword evidence="4 10" id="KW-0349">Heme</keyword>
<organism evidence="12 13">
    <name type="scientific">Dromaius novaehollandiae</name>
    <name type="common">Emu</name>
    <dbReference type="NCBI Taxonomy" id="8790"/>
    <lineage>
        <taxon>Eukaryota</taxon>
        <taxon>Metazoa</taxon>
        <taxon>Chordata</taxon>
        <taxon>Craniata</taxon>
        <taxon>Vertebrata</taxon>
        <taxon>Euteleostomi</taxon>
        <taxon>Archelosauria</taxon>
        <taxon>Archosauria</taxon>
        <taxon>Dinosauria</taxon>
        <taxon>Saurischia</taxon>
        <taxon>Theropoda</taxon>
        <taxon>Coelurosauria</taxon>
        <taxon>Aves</taxon>
        <taxon>Palaeognathae</taxon>
        <taxon>Casuariiformes</taxon>
        <taxon>Dromaiidae</taxon>
        <taxon>Dromaius</taxon>
    </lineage>
</organism>
<dbReference type="PANTHER" id="PTHR24300">
    <property type="entry name" value="CYTOCHROME P450 508A4-RELATED"/>
    <property type="match status" value="1"/>
</dbReference>
<dbReference type="Ensembl" id="ENSDNVT00000003553.1">
    <property type="protein sequence ID" value="ENSDNVP00000002950.1"/>
    <property type="gene ID" value="ENSDNVG00000002114.1"/>
</dbReference>
<evidence type="ECO:0000256" key="1">
    <source>
        <dbReference type="ARBA" id="ARBA00001971"/>
    </source>
</evidence>
<dbReference type="Gene3D" id="1.10.630.10">
    <property type="entry name" value="Cytochrome P450"/>
    <property type="match status" value="1"/>
</dbReference>